<accession>A0A8T1F859</accession>
<dbReference type="AlphaFoldDB" id="A0A8T1F859"/>
<gene>
    <name evidence="1" type="ORF">PC118_g20627</name>
</gene>
<comment type="caution">
    <text evidence="1">The sequence shown here is derived from an EMBL/GenBank/DDBJ whole genome shotgun (WGS) entry which is preliminary data.</text>
</comment>
<sequence length="47" mass="5475">MMERFFSVAKATLGLQRQRLQPATLEMILFLRMNDALWDANVVNECC</sequence>
<evidence type="ECO:0000313" key="1">
    <source>
        <dbReference type="EMBL" id="KAG2963913.1"/>
    </source>
</evidence>
<organism evidence="1 2">
    <name type="scientific">Phytophthora cactorum</name>
    <dbReference type="NCBI Taxonomy" id="29920"/>
    <lineage>
        <taxon>Eukaryota</taxon>
        <taxon>Sar</taxon>
        <taxon>Stramenopiles</taxon>
        <taxon>Oomycota</taxon>
        <taxon>Peronosporomycetes</taxon>
        <taxon>Peronosporales</taxon>
        <taxon>Peronosporaceae</taxon>
        <taxon>Phytophthora</taxon>
    </lineage>
</organism>
<dbReference type="PANTHER" id="PTHR40866:SF1">
    <property type="entry name" value="BED-TYPE DOMAIN-CONTAINING PROTEIN"/>
    <property type="match status" value="1"/>
</dbReference>
<dbReference type="InterPro" id="IPR012337">
    <property type="entry name" value="RNaseH-like_sf"/>
</dbReference>
<dbReference type="VEuPathDB" id="FungiDB:PC110_g21091"/>
<protein>
    <submittedName>
        <fullName evidence="1">Uncharacterized protein</fullName>
    </submittedName>
</protein>
<proteinExistence type="predicted"/>
<name>A0A8T1F859_9STRA</name>
<evidence type="ECO:0000313" key="2">
    <source>
        <dbReference type="Proteomes" id="UP000697107"/>
    </source>
</evidence>
<dbReference type="Proteomes" id="UP000697107">
    <property type="component" value="Unassembled WGS sequence"/>
</dbReference>
<dbReference type="SUPFAM" id="SSF53098">
    <property type="entry name" value="Ribonuclease H-like"/>
    <property type="match status" value="1"/>
</dbReference>
<dbReference type="EMBL" id="RCML01001274">
    <property type="protein sequence ID" value="KAG2963913.1"/>
    <property type="molecule type" value="Genomic_DNA"/>
</dbReference>
<reference evidence="1" key="1">
    <citation type="submission" date="2018-10" db="EMBL/GenBank/DDBJ databases">
        <title>Effector identification in a new, highly contiguous assembly of the strawberry crown rot pathogen Phytophthora cactorum.</title>
        <authorList>
            <person name="Armitage A.D."/>
            <person name="Nellist C.F."/>
            <person name="Bates H."/>
            <person name="Vickerstaff R.J."/>
            <person name="Harrison R.J."/>
        </authorList>
    </citation>
    <scope>NUCLEOTIDE SEQUENCE</scope>
    <source>
        <strain evidence="1">P415</strain>
    </source>
</reference>
<dbReference type="PANTHER" id="PTHR40866">
    <property type="entry name" value="BED-TYPE DOMAIN-CONTAINING PROTEIN"/>
    <property type="match status" value="1"/>
</dbReference>